<evidence type="ECO:0000313" key="2">
    <source>
        <dbReference type="EMBL" id="GIJ43679.1"/>
    </source>
</evidence>
<evidence type="ECO:0000313" key="3">
    <source>
        <dbReference type="Proteomes" id="UP000619260"/>
    </source>
</evidence>
<proteinExistence type="predicted"/>
<feature type="transmembrane region" description="Helical" evidence="1">
    <location>
        <begin position="844"/>
        <end position="863"/>
    </location>
</feature>
<dbReference type="PANTHER" id="PTHR32063:SF0">
    <property type="entry name" value="SWARMING MOTILITY PROTEIN SWRC"/>
    <property type="match status" value="1"/>
</dbReference>
<feature type="transmembrane region" description="Helical" evidence="1">
    <location>
        <begin position="424"/>
        <end position="450"/>
    </location>
</feature>
<keyword evidence="1" id="KW-0812">Transmembrane</keyword>
<organism evidence="2 3">
    <name type="scientific">Virgisporangium aliadipatigenens</name>
    <dbReference type="NCBI Taxonomy" id="741659"/>
    <lineage>
        <taxon>Bacteria</taxon>
        <taxon>Bacillati</taxon>
        <taxon>Actinomycetota</taxon>
        <taxon>Actinomycetes</taxon>
        <taxon>Micromonosporales</taxon>
        <taxon>Micromonosporaceae</taxon>
        <taxon>Virgisporangium</taxon>
    </lineage>
</organism>
<dbReference type="Gene3D" id="1.20.1640.10">
    <property type="entry name" value="Multidrug efflux transporter AcrB transmembrane domain"/>
    <property type="match status" value="2"/>
</dbReference>
<dbReference type="PRINTS" id="PR00702">
    <property type="entry name" value="ACRIFLAVINRP"/>
</dbReference>
<gene>
    <name evidence="2" type="ORF">Val02_05650</name>
</gene>
<reference evidence="2" key="1">
    <citation type="submission" date="2021-01" db="EMBL/GenBank/DDBJ databases">
        <title>Whole genome shotgun sequence of Virgisporangium aliadipatigenens NBRC 105644.</title>
        <authorList>
            <person name="Komaki H."/>
            <person name="Tamura T."/>
        </authorList>
    </citation>
    <scope>NUCLEOTIDE SEQUENCE</scope>
    <source>
        <strain evidence="2">NBRC 105644</strain>
    </source>
</reference>
<dbReference type="EMBL" id="BOPF01000002">
    <property type="protein sequence ID" value="GIJ43679.1"/>
    <property type="molecule type" value="Genomic_DNA"/>
</dbReference>
<protein>
    <submittedName>
        <fullName evidence="2">Hydrogenase expression protein</fullName>
    </submittedName>
</protein>
<dbReference type="Proteomes" id="UP000619260">
    <property type="component" value="Unassembled WGS sequence"/>
</dbReference>
<feature type="transmembrane region" description="Helical" evidence="1">
    <location>
        <begin position="327"/>
        <end position="346"/>
    </location>
</feature>
<dbReference type="Pfam" id="PF00873">
    <property type="entry name" value="ACR_tran"/>
    <property type="match status" value="1"/>
</dbReference>
<feature type="transmembrane region" description="Helical" evidence="1">
    <location>
        <begin position="942"/>
        <end position="962"/>
    </location>
</feature>
<dbReference type="GO" id="GO:0005886">
    <property type="term" value="C:plasma membrane"/>
    <property type="evidence" value="ECO:0007669"/>
    <property type="project" value="TreeGrafter"/>
</dbReference>
<comment type="caution">
    <text evidence="2">The sequence shown here is derived from an EMBL/GenBank/DDBJ whole genome shotgun (WGS) entry which is preliminary data.</text>
</comment>
<dbReference type="Gene3D" id="3.30.70.1320">
    <property type="entry name" value="Multidrug efflux transporter AcrB pore domain like"/>
    <property type="match status" value="1"/>
</dbReference>
<name>A0A8J3YEI6_9ACTN</name>
<dbReference type="SUPFAM" id="SSF82866">
    <property type="entry name" value="Multidrug efflux transporter AcrB transmembrane domain"/>
    <property type="match status" value="2"/>
</dbReference>
<feature type="transmembrane region" description="Helical" evidence="1">
    <location>
        <begin position="456"/>
        <end position="483"/>
    </location>
</feature>
<keyword evidence="3" id="KW-1185">Reference proteome</keyword>
<dbReference type="AlphaFoldDB" id="A0A8J3YEI6"/>
<sequence>MSLANRGLVALVTLIVLGFGAFAVPQLKQQLFPPLSLPMAMVSAQLPGAPPEIVVQQVTAPIETAARSVDGVEQVTSVTRDGFATVQVEFGYRTPLDDMVARLQTAVNGVAAQLPTGVVPQVVAGSFENAPIMQVSASGTADPREFTERLRRLVVPRLQGVDGIRGVEVVGGTTDHVAVTLDAAKAAAAGVSAEAVAQTLRANGSTVAAGTLAQPKESLAIQVGSALRTVEDVRNLFVAAEAPNAAVRLGAVATVDLVPDEITSLARIDGKPSIGLSLTMRPDGNAVSISHDVRALLPDLRRELGGDARLTVTSDSAPEIEASVEGLTTEGLLGLAFAVLVILIFLTSVRSTLVTAVSIPVSVVVALLALWVRDYTLNLLTLGALTIAVGRVVDDSIVVLENIKRHLGYGEPRREAVLTGVREVTGAVVASTLTTVAVFLPIAFVGGLIGQLFGPFAITVSVALLASLLVALTVVPVLAYWFLRPPAGGPVTQEQERRGLLQRAYVPVIEFATRRRLTTLAIGLVIFAGTAGLATRLQTNFLDQSDSTSITVSQRLPAGTGLAATDAAARKVEAILAGYPEVAVTQVTIGAVGGSGFGDDSDSGEATFTVTVKSGTKLTAFTRKVRDRLATVTDAGTLVVAVGGTMTDGGTGSGGLEVVVRAADAATLTEAAERVRTAMAGTPKVINVDSNLTTGAPRVDITADRAAAARYGLSDSALGDLVSAVYRGAPLTTVTIDGRQRDVVLRTGAAPADLEALKAMPVPTPAGPVRLDAVAQVRRIDGPARITHIDGERTASITGTPDTADTGAVTADLEKRLAALTLPAGASYTIGGVSADQDEAFGNLSLVLAAAVALVFLIMAGAFRSIVQPLILLVSIPFAATGAVLLLLATGTALGLPALIGALMLVGIVVTNAIVLMDLINQYRARGMSIHDAVVEGGRRRLRPILMTAVATICALSPMALGVTDSGGFISRPLAIVVIGGLISSTLLTLVLVPTLYTIVEGLKERRRVGRHAAKSEAEEPVLVAH</sequence>
<keyword evidence="1" id="KW-0472">Membrane</keyword>
<feature type="transmembrane region" description="Helical" evidence="1">
    <location>
        <begin position="870"/>
        <end position="890"/>
    </location>
</feature>
<dbReference type="Gene3D" id="3.30.70.1440">
    <property type="entry name" value="Multidrug efflux transporter AcrB pore domain"/>
    <property type="match status" value="1"/>
</dbReference>
<accession>A0A8J3YEI6</accession>
<keyword evidence="1" id="KW-1133">Transmembrane helix</keyword>
<dbReference type="SUPFAM" id="SSF82693">
    <property type="entry name" value="Multidrug efflux transporter AcrB pore domain, PN1, PN2, PC1 and PC2 subdomains"/>
    <property type="match status" value="3"/>
</dbReference>
<feature type="transmembrane region" description="Helical" evidence="1">
    <location>
        <begin position="896"/>
        <end position="921"/>
    </location>
</feature>
<dbReference type="InterPro" id="IPR027463">
    <property type="entry name" value="AcrB_DN_DC_subdom"/>
</dbReference>
<dbReference type="PANTHER" id="PTHR32063">
    <property type="match status" value="1"/>
</dbReference>
<dbReference type="SUPFAM" id="SSF82714">
    <property type="entry name" value="Multidrug efflux transporter AcrB TolC docking domain, DN and DC subdomains"/>
    <property type="match status" value="2"/>
</dbReference>
<dbReference type="InterPro" id="IPR001036">
    <property type="entry name" value="Acrflvin-R"/>
</dbReference>
<dbReference type="Gene3D" id="3.30.70.1430">
    <property type="entry name" value="Multidrug efflux transporter AcrB pore domain"/>
    <property type="match status" value="2"/>
</dbReference>
<dbReference type="Gene3D" id="3.30.2090.10">
    <property type="entry name" value="Multidrug efflux transporter AcrB TolC docking domain, DN and DC subdomains"/>
    <property type="match status" value="2"/>
</dbReference>
<feature type="transmembrane region" description="Helical" evidence="1">
    <location>
        <begin position="353"/>
        <end position="373"/>
    </location>
</feature>
<evidence type="ECO:0000256" key="1">
    <source>
        <dbReference type="SAM" id="Phobius"/>
    </source>
</evidence>
<feature type="transmembrane region" description="Helical" evidence="1">
    <location>
        <begin position="974"/>
        <end position="1000"/>
    </location>
</feature>
<dbReference type="GO" id="GO:0042910">
    <property type="term" value="F:xenobiotic transmembrane transporter activity"/>
    <property type="evidence" value="ECO:0007669"/>
    <property type="project" value="TreeGrafter"/>
</dbReference>